<dbReference type="Gene3D" id="3.40.50.720">
    <property type="entry name" value="NAD(P)-binding Rossmann-like Domain"/>
    <property type="match status" value="1"/>
</dbReference>
<dbReference type="PANTHER" id="PTHR43377">
    <property type="entry name" value="BILIVERDIN REDUCTASE A"/>
    <property type="match status" value="1"/>
</dbReference>
<keyword evidence="4" id="KW-1185">Reference proteome</keyword>
<dbReference type="Proteomes" id="UP000249165">
    <property type="component" value="Unassembled WGS sequence"/>
</dbReference>
<dbReference type="InterPro" id="IPR055170">
    <property type="entry name" value="GFO_IDH_MocA-like_dom"/>
</dbReference>
<sequence>MSQLSALTTSIGPERIISRDCNDNFGETKAAAETRVGRIVRRLSILGCGFVADLYMRSLKAMPGIGIATVYDHDAARLDRFCAYWGVRAAGSLGEFLASAPAGGVVLNLTNPGAHYALNRACLEAGHHVYSEKPLAMDMAEAVVLHGLARQKGLLLVSAPCSVLGEAAQTLGHALRRGIAGTPRAIYAELDDGFVPQAAYDKWMTESGAPWPAGDEFRVGCTLEHAGYYLGWLIGWFGSVRTVVAASVETVPDKLGQGPMAPDLSVATLFFDNGPVTRLTCSVVAPHDHSIRIVGDKGVLSCKAAWDNAAKVRFAKRVTIRRRLMEHPFPRRYRLDQPTHPKVRRWGAAAMNFMLGPAEMLDALEHNRPCRLTDDFALHMTEVTLAIQNAGETSGARTMTTRCDPLDPMPWAT</sequence>
<organism evidence="3 4">
    <name type="scientific">Salipiger aestuarii</name>
    <dbReference type="NCBI Taxonomy" id="568098"/>
    <lineage>
        <taxon>Bacteria</taxon>
        <taxon>Pseudomonadati</taxon>
        <taxon>Pseudomonadota</taxon>
        <taxon>Alphaproteobacteria</taxon>
        <taxon>Rhodobacterales</taxon>
        <taxon>Roseobacteraceae</taxon>
        <taxon>Salipiger</taxon>
    </lineage>
</organism>
<dbReference type="PANTHER" id="PTHR43377:SF1">
    <property type="entry name" value="BILIVERDIN REDUCTASE A"/>
    <property type="match status" value="1"/>
</dbReference>
<feature type="domain" description="GFO/IDH/MocA-like oxidoreductase" evidence="2">
    <location>
        <begin position="169"/>
        <end position="300"/>
    </location>
</feature>
<dbReference type="InterPro" id="IPR051450">
    <property type="entry name" value="Gfo/Idh/MocA_Oxidoreductases"/>
</dbReference>
<dbReference type="SUPFAM" id="SSF51735">
    <property type="entry name" value="NAD(P)-binding Rossmann-fold domains"/>
    <property type="match status" value="1"/>
</dbReference>
<dbReference type="Pfam" id="PF22725">
    <property type="entry name" value="GFO_IDH_MocA_C3"/>
    <property type="match status" value="1"/>
</dbReference>
<accession>A0A327YI90</accession>
<evidence type="ECO:0000313" key="4">
    <source>
        <dbReference type="Proteomes" id="UP000249165"/>
    </source>
</evidence>
<dbReference type="GO" id="GO:0000166">
    <property type="term" value="F:nucleotide binding"/>
    <property type="evidence" value="ECO:0007669"/>
    <property type="project" value="InterPro"/>
</dbReference>
<dbReference type="SUPFAM" id="SSF55347">
    <property type="entry name" value="Glyceraldehyde-3-phosphate dehydrogenase-like, C-terminal domain"/>
    <property type="match status" value="1"/>
</dbReference>
<dbReference type="Gene3D" id="3.30.360.10">
    <property type="entry name" value="Dihydrodipicolinate Reductase, domain 2"/>
    <property type="match status" value="1"/>
</dbReference>
<dbReference type="EMBL" id="QLMG01000007">
    <property type="protein sequence ID" value="RAK20027.1"/>
    <property type="molecule type" value="Genomic_DNA"/>
</dbReference>
<evidence type="ECO:0000259" key="1">
    <source>
        <dbReference type="Pfam" id="PF01408"/>
    </source>
</evidence>
<evidence type="ECO:0000259" key="2">
    <source>
        <dbReference type="Pfam" id="PF22725"/>
    </source>
</evidence>
<dbReference type="AlphaFoldDB" id="A0A327YI90"/>
<dbReference type="InterPro" id="IPR036291">
    <property type="entry name" value="NAD(P)-bd_dom_sf"/>
</dbReference>
<proteinExistence type="predicted"/>
<reference evidence="3 4" key="1">
    <citation type="submission" date="2018-06" db="EMBL/GenBank/DDBJ databases">
        <title>Genomic Encyclopedia of Archaeal and Bacterial Type Strains, Phase II (KMG-II): from individual species to whole genera.</title>
        <authorList>
            <person name="Goeker M."/>
        </authorList>
    </citation>
    <scope>NUCLEOTIDE SEQUENCE [LARGE SCALE GENOMIC DNA]</scope>
    <source>
        <strain evidence="3 4">DSM 22011</strain>
    </source>
</reference>
<protein>
    <submittedName>
        <fullName evidence="3">Putative dehydrogenase</fullName>
    </submittedName>
</protein>
<feature type="domain" description="Gfo/Idh/MocA-like oxidoreductase N-terminal" evidence="1">
    <location>
        <begin position="43"/>
        <end position="156"/>
    </location>
</feature>
<gene>
    <name evidence="3" type="ORF">ATI53_100726</name>
</gene>
<dbReference type="InterPro" id="IPR000683">
    <property type="entry name" value="Gfo/Idh/MocA-like_OxRdtase_N"/>
</dbReference>
<comment type="caution">
    <text evidence="3">The sequence shown here is derived from an EMBL/GenBank/DDBJ whole genome shotgun (WGS) entry which is preliminary data.</text>
</comment>
<dbReference type="Pfam" id="PF01408">
    <property type="entry name" value="GFO_IDH_MocA"/>
    <property type="match status" value="1"/>
</dbReference>
<name>A0A327YI90_9RHOB</name>
<evidence type="ECO:0000313" key="3">
    <source>
        <dbReference type="EMBL" id="RAK20027.1"/>
    </source>
</evidence>